<proteinExistence type="predicted"/>
<dbReference type="AlphaFoldDB" id="A0A0D9AQX6"/>
<dbReference type="SUPFAM" id="SSF55124">
    <property type="entry name" value="Nitrite/Sulfite reductase N-terminal domain-like"/>
    <property type="match status" value="2"/>
</dbReference>
<dbReference type="RefSeq" id="WP_045162352.1">
    <property type="nucleotide sequence ID" value="NZ_JYHV01000019.1"/>
</dbReference>
<keyword evidence="1" id="KW-0004">4Fe-4S</keyword>
<dbReference type="GO" id="GO:0016491">
    <property type="term" value="F:oxidoreductase activity"/>
    <property type="evidence" value="ECO:0007669"/>
    <property type="project" value="UniProtKB-KW"/>
</dbReference>
<name>A0A0D9AQX6_STUST</name>
<accession>A0A0D9AQX6</accession>
<dbReference type="FunFam" id="3.30.413.10:FF:000016">
    <property type="entry name" value="Sulfite reductase subunit beta"/>
    <property type="match status" value="1"/>
</dbReference>
<dbReference type="EMBL" id="JYHV01000019">
    <property type="protein sequence ID" value="KJH81786.1"/>
    <property type="molecule type" value="Genomic_DNA"/>
</dbReference>
<dbReference type="GO" id="GO:0020037">
    <property type="term" value="F:heme binding"/>
    <property type="evidence" value="ECO:0007669"/>
    <property type="project" value="InterPro"/>
</dbReference>
<evidence type="ECO:0000259" key="8">
    <source>
        <dbReference type="Pfam" id="PF03460"/>
    </source>
</evidence>
<dbReference type="InterPro" id="IPR005117">
    <property type="entry name" value="NiRdtase/SiRdtase_haem-b_fer"/>
</dbReference>
<dbReference type="InterPro" id="IPR051329">
    <property type="entry name" value="NIR_SIR_4Fe-4S"/>
</dbReference>
<evidence type="ECO:0000256" key="5">
    <source>
        <dbReference type="ARBA" id="ARBA00023004"/>
    </source>
</evidence>
<protein>
    <submittedName>
        <fullName evidence="9">Sulfite reductase</fullName>
    </submittedName>
</protein>
<dbReference type="Gene3D" id="3.90.480.20">
    <property type="match status" value="2"/>
</dbReference>
<dbReference type="PANTHER" id="PTHR32439">
    <property type="entry name" value="FERREDOXIN--NITRITE REDUCTASE, CHLOROPLASTIC"/>
    <property type="match status" value="1"/>
</dbReference>
<keyword evidence="6" id="KW-0411">Iron-sulfur</keyword>
<dbReference type="PANTHER" id="PTHR32439:SF9">
    <property type="entry name" value="BLR3264 PROTEIN"/>
    <property type="match status" value="1"/>
</dbReference>
<reference evidence="9 10" key="1">
    <citation type="submission" date="2015-02" db="EMBL/GenBank/DDBJ databases">
        <title>Draft genome sequence of Pseudomonas stutzeri NT0128 isolated from wheat (Triticum turgidum) rhizosphere.</title>
        <authorList>
            <person name="Tovi N."/>
            <person name="Frenk S."/>
            <person name="Hadar Y."/>
            <person name="Minz D."/>
        </authorList>
    </citation>
    <scope>NUCLEOTIDE SEQUENCE [LARGE SCALE GENOMIC DNA]</scope>
    <source>
        <strain evidence="9 10">NT0128</strain>
    </source>
</reference>
<evidence type="ECO:0000313" key="10">
    <source>
        <dbReference type="Proteomes" id="UP000032487"/>
    </source>
</evidence>
<comment type="caution">
    <text evidence="9">The sequence shown here is derived from an EMBL/GenBank/DDBJ whole genome shotgun (WGS) entry which is preliminary data.</text>
</comment>
<evidence type="ECO:0000256" key="1">
    <source>
        <dbReference type="ARBA" id="ARBA00022485"/>
    </source>
</evidence>
<dbReference type="GO" id="GO:0046872">
    <property type="term" value="F:metal ion binding"/>
    <property type="evidence" value="ECO:0007669"/>
    <property type="project" value="UniProtKB-KW"/>
</dbReference>
<dbReference type="Pfam" id="PF01077">
    <property type="entry name" value="NIR_SIR"/>
    <property type="match status" value="2"/>
</dbReference>
<dbReference type="OrthoDB" id="3189055at2"/>
<dbReference type="Gene3D" id="3.30.413.10">
    <property type="entry name" value="Sulfite Reductase Hemoprotein, domain 1"/>
    <property type="match status" value="2"/>
</dbReference>
<evidence type="ECO:0000256" key="6">
    <source>
        <dbReference type="ARBA" id="ARBA00023014"/>
    </source>
</evidence>
<dbReference type="FunFam" id="3.30.413.10:FF:000020">
    <property type="entry name" value="Sulfite reductase"/>
    <property type="match status" value="1"/>
</dbReference>
<feature type="domain" description="Nitrite/sulphite reductase 4Fe-4S" evidence="7">
    <location>
        <begin position="119"/>
        <end position="273"/>
    </location>
</feature>
<keyword evidence="2" id="KW-0349">Heme</keyword>
<keyword evidence="5" id="KW-0408">Iron</keyword>
<evidence type="ECO:0000256" key="4">
    <source>
        <dbReference type="ARBA" id="ARBA00023002"/>
    </source>
</evidence>
<dbReference type="Proteomes" id="UP000032487">
    <property type="component" value="Unassembled WGS sequence"/>
</dbReference>
<gene>
    <name evidence="9" type="ORF">UF78_11440</name>
</gene>
<dbReference type="Pfam" id="PF03460">
    <property type="entry name" value="NIR_SIR_ferr"/>
    <property type="match status" value="2"/>
</dbReference>
<dbReference type="SUPFAM" id="SSF56014">
    <property type="entry name" value="Nitrite and sulphite reductase 4Fe-4S domain-like"/>
    <property type="match status" value="2"/>
</dbReference>
<keyword evidence="4" id="KW-0560">Oxidoreductase</keyword>
<feature type="domain" description="Nitrite/sulphite reductase 4Fe-4S" evidence="7">
    <location>
        <begin position="411"/>
        <end position="547"/>
    </location>
</feature>
<evidence type="ECO:0000313" key="9">
    <source>
        <dbReference type="EMBL" id="KJH81786.1"/>
    </source>
</evidence>
<dbReference type="GO" id="GO:0051539">
    <property type="term" value="F:4 iron, 4 sulfur cluster binding"/>
    <property type="evidence" value="ECO:0007669"/>
    <property type="project" value="UniProtKB-KW"/>
</dbReference>
<evidence type="ECO:0000259" key="7">
    <source>
        <dbReference type="Pfam" id="PF01077"/>
    </source>
</evidence>
<evidence type="ECO:0000256" key="2">
    <source>
        <dbReference type="ARBA" id="ARBA00022617"/>
    </source>
</evidence>
<dbReference type="InterPro" id="IPR045854">
    <property type="entry name" value="NO2/SO3_Rdtase_4Fe4S_sf"/>
</dbReference>
<dbReference type="InterPro" id="IPR006067">
    <property type="entry name" value="NO2/SO3_Rdtase_4Fe4S_dom"/>
</dbReference>
<evidence type="ECO:0000256" key="3">
    <source>
        <dbReference type="ARBA" id="ARBA00022723"/>
    </source>
</evidence>
<feature type="domain" description="Nitrite/Sulfite reductase ferredoxin-like" evidence="8">
    <location>
        <begin position="336"/>
        <end position="398"/>
    </location>
</feature>
<keyword evidence="3" id="KW-0479">Metal-binding</keyword>
<organism evidence="9 10">
    <name type="scientific">Stutzerimonas stutzeri</name>
    <name type="common">Pseudomonas stutzeri</name>
    <dbReference type="NCBI Taxonomy" id="316"/>
    <lineage>
        <taxon>Bacteria</taxon>
        <taxon>Pseudomonadati</taxon>
        <taxon>Pseudomonadota</taxon>
        <taxon>Gammaproteobacteria</taxon>
        <taxon>Pseudomonadales</taxon>
        <taxon>Pseudomonadaceae</taxon>
        <taxon>Stutzerimonas</taxon>
    </lineage>
</organism>
<dbReference type="InterPro" id="IPR036136">
    <property type="entry name" value="Nit/Sulf_reduc_fer-like_dom_sf"/>
</dbReference>
<sequence length="552" mass="62134">MYVYDQYDQHIIEDRVRQFRDQTRRFLAGELGGEEFRPLRLQNGLYIQRYAPMLRIAVPYGLLSSTQVRKLAEIARKYDKGYAHISTRTNVQFNWPELEDVPEILAELATVQMHAIQTSGNCIRNTTTDQFAGVAKDELIDPRPWCEIIRQWSTFHPEFAFLPRKFKIAVNGASSDRAAIEVHDIGLEAVNNEAGELGFRVSVGGGLGRTPIVGSFINEFLPWQHLLTYLDAILRVYNRYGRRDNKFKARIKILVKALTPEVFAERVEAEWSHLKDGPSTLTEAEVERVSKFFVDPAYKPLEDQSAALAQLDTEHPGFARWRQRNVVAHKKPGYAAVTLSLKSTGVAPGDVTDKQLDTIADLADRYSFGEVRNSHEQNMILADVEQSRLFELWSELRELGVATPNIGLLTDIICCPGGDFCSLANAKSIPIAEAIQRRFDDMDYLFDIGDIDLNISGCMNACGHHHVGHIGILGVDKKGAEFYQVSLGGSSGRNASLGQILGPSFAQDVMPDVIEKIIGVYVEQRTEDEQFLDTFRRIGIDPFKERVYAANH</sequence>
<dbReference type="PATRIC" id="fig|316.101.peg.3616"/>
<feature type="domain" description="Nitrite/Sulfite reductase ferredoxin-like" evidence="8">
    <location>
        <begin position="53"/>
        <end position="109"/>
    </location>
</feature>